<dbReference type="SUPFAM" id="SSF52317">
    <property type="entry name" value="Class I glutamine amidotransferase-like"/>
    <property type="match status" value="1"/>
</dbReference>
<dbReference type="PROSITE" id="PS51273">
    <property type="entry name" value="GATASE_TYPE_1"/>
    <property type="match status" value="1"/>
</dbReference>
<dbReference type="Gene3D" id="3.50.30.20">
    <property type="entry name" value="Carbamoyl-phosphate synthase small subunit, N-terminal domain"/>
    <property type="match status" value="1"/>
</dbReference>
<reference evidence="10" key="1">
    <citation type="journal article" date="2020" name="mSystems">
        <title>Genome- and Community-Level Interaction Insights into Carbon Utilization and Element Cycling Functions of Hydrothermarchaeota in Hydrothermal Sediment.</title>
        <authorList>
            <person name="Zhou Z."/>
            <person name="Liu Y."/>
            <person name="Xu W."/>
            <person name="Pan J."/>
            <person name="Luo Z.H."/>
            <person name="Li M."/>
        </authorList>
    </citation>
    <scope>NUCLEOTIDE SEQUENCE [LARGE SCALE GENOMIC DNA]</scope>
    <source>
        <strain evidence="10">HyVt-577</strain>
    </source>
</reference>
<dbReference type="GO" id="GO:0004088">
    <property type="term" value="F:carbamoyl-phosphate synthase (glutamine-hydrolyzing) activity"/>
    <property type="evidence" value="ECO:0007669"/>
    <property type="project" value="UniProtKB-UniRule"/>
</dbReference>
<dbReference type="GO" id="GO:0006526">
    <property type="term" value="P:L-arginine biosynthetic process"/>
    <property type="evidence" value="ECO:0007669"/>
    <property type="project" value="UniProtKB-UniRule"/>
</dbReference>
<feature type="binding site" evidence="8">
    <location>
        <position position="294"/>
    </location>
    <ligand>
        <name>L-glutamine</name>
        <dbReference type="ChEBI" id="CHEBI:58359"/>
    </ligand>
</feature>
<dbReference type="PRINTS" id="PR00099">
    <property type="entry name" value="CPSGATASE"/>
</dbReference>
<feature type="domain" description="Carbamoyl-phosphate synthase small subunit N-terminal" evidence="9">
    <location>
        <begin position="4"/>
        <end position="142"/>
    </location>
</feature>
<dbReference type="InterPro" id="IPR017926">
    <property type="entry name" value="GATASE"/>
</dbReference>
<dbReference type="HAMAP" id="MF_01209">
    <property type="entry name" value="CPSase_S_chain"/>
    <property type="match status" value="1"/>
</dbReference>
<comment type="pathway">
    <text evidence="1 8">Amino-acid biosynthesis; L-arginine biosynthesis; carbamoyl phosphate from bicarbonate: step 1/1.</text>
</comment>
<feature type="binding site" evidence="8">
    <location>
        <position position="223"/>
    </location>
    <ligand>
        <name>L-glutamine</name>
        <dbReference type="ChEBI" id="CHEBI:58359"/>
    </ligand>
</feature>
<dbReference type="SMART" id="SM01097">
    <property type="entry name" value="CPSase_sm_chain"/>
    <property type="match status" value="1"/>
</dbReference>
<dbReference type="Gene3D" id="3.40.50.880">
    <property type="match status" value="1"/>
</dbReference>
<sequence>MEQLPASILLEDGTRLEGVSFGYPQSVAGEVVFSTGMVGYPESLTDPSYYGQILVLTYPLIGNYGMPPTEMNTGLRQYYEAPSAQISALIVDDYSRAYSHWNARSGLAQWLYNQRVPAVSGIDTRALTKRLREKGTMLGKIIIDNRDVTFYDPNRDNLVAKVSVDKPLVYGGGTKRVALLDCGCKHNIIREIVQREVQIVRLPWNYPLEDESFDGLLISSGPGDPKLCAPTIHEVQKALNRGMPTFGICLGHQIMALAAGGDTEKMKYGHRSQNQPVKDTGNQRAFVTTQNHGFVVKQDTLPADWKFSFINLNDGSSEGLIHKSGRFFSTQFHPEAAPGPTDTTFLFDRFVEML</sequence>
<dbReference type="GO" id="GO:0044205">
    <property type="term" value="P:'de novo' UMP biosynthetic process"/>
    <property type="evidence" value="ECO:0007669"/>
    <property type="project" value="UniProtKB-UniRule"/>
</dbReference>
<evidence type="ECO:0000256" key="3">
    <source>
        <dbReference type="ARBA" id="ARBA00022598"/>
    </source>
</evidence>
<dbReference type="PANTHER" id="PTHR43418:SF7">
    <property type="entry name" value="CARBAMOYL-PHOSPHATE SYNTHASE SMALL CHAIN"/>
    <property type="match status" value="1"/>
</dbReference>
<comment type="catalytic activity">
    <reaction evidence="8">
        <text>L-glutamine + H2O = L-glutamate + NH4(+)</text>
        <dbReference type="Rhea" id="RHEA:15889"/>
        <dbReference type="ChEBI" id="CHEBI:15377"/>
        <dbReference type="ChEBI" id="CHEBI:28938"/>
        <dbReference type="ChEBI" id="CHEBI:29985"/>
        <dbReference type="ChEBI" id="CHEBI:58359"/>
    </reaction>
</comment>
<dbReference type="InterPro" id="IPR050472">
    <property type="entry name" value="Anth_synth/Amidotransfase"/>
</dbReference>
<name>A0A7V4WV49_CALAY</name>
<feature type="binding site" evidence="8">
    <location>
        <position position="221"/>
    </location>
    <ligand>
        <name>L-glutamine</name>
        <dbReference type="ChEBI" id="CHEBI:58359"/>
    </ligand>
</feature>
<feature type="binding site" evidence="8">
    <location>
        <position position="293"/>
    </location>
    <ligand>
        <name>L-glutamine</name>
        <dbReference type="ChEBI" id="CHEBI:58359"/>
    </ligand>
</feature>
<dbReference type="PANTHER" id="PTHR43418">
    <property type="entry name" value="MULTIFUNCTIONAL TRYPTOPHAN BIOSYNTHESIS PROTEIN-RELATED"/>
    <property type="match status" value="1"/>
</dbReference>
<dbReference type="InterPro" id="IPR035686">
    <property type="entry name" value="CPSase_GATase1"/>
</dbReference>
<dbReference type="NCBIfam" id="NF009475">
    <property type="entry name" value="PRK12838.1"/>
    <property type="match status" value="1"/>
</dbReference>
<dbReference type="UniPathway" id="UPA00070">
    <property type="reaction ID" value="UER00115"/>
</dbReference>
<dbReference type="FunFam" id="3.50.30.20:FF:000002">
    <property type="entry name" value="Carbamoyl-phosphate synthase 1, mitochondrial"/>
    <property type="match status" value="1"/>
</dbReference>
<feature type="binding site" evidence="8">
    <location>
        <position position="253"/>
    </location>
    <ligand>
        <name>L-glutamine</name>
        <dbReference type="ChEBI" id="CHEBI:58359"/>
    </ligand>
</feature>
<dbReference type="Pfam" id="PF00117">
    <property type="entry name" value="GATase"/>
    <property type="match status" value="1"/>
</dbReference>
<comment type="subunit">
    <text evidence="8">Composed of two chains; the small (or glutamine) chain promotes the hydrolysis of glutamine to ammonia, which is used by the large (or ammonia) chain to synthesize carbamoyl phosphate. Tetramer of heterodimers (alpha,beta)4.</text>
</comment>
<evidence type="ECO:0000256" key="2">
    <source>
        <dbReference type="ARBA" id="ARBA00007800"/>
    </source>
</evidence>
<dbReference type="InterPro" id="IPR036480">
    <property type="entry name" value="CarbP_synth_ssu_N_sf"/>
</dbReference>
<dbReference type="UniPathway" id="UPA00068">
    <property type="reaction ID" value="UER00171"/>
</dbReference>
<keyword evidence="5 8" id="KW-0067">ATP-binding</keyword>
<dbReference type="InterPro" id="IPR002474">
    <property type="entry name" value="CarbamoylP_synth_ssu_N"/>
</dbReference>
<proteinExistence type="inferred from homology"/>
<evidence type="ECO:0000256" key="8">
    <source>
        <dbReference type="HAMAP-Rule" id="MF_01209"/>
    </source>
</evidence>
<dbReference type="InterPro" id="IPR029062">
    <property type="entry name" value="Class_I_gatase-like"/>
</dbReference>
<protein>
    <recommendedName>
        <fullName evidence="8">Carbamoyl phosphate synthase small chain</fullName>
        <ecNumber evidence="8">6.3.5.5</ecNumber>
    </recommendedName>
    <alternativeName>
        <fullName evidence="8">Carbamoyl phosphate synthetase glutamine chain</fullName>
    </alternativeName>
</protein>
<dbReference type="EMBL" id="DRQG01000037">
    <property type="protein sequence ID" value="HGY54961.1"/>
    <property type="molecule type" value="Genomic_DNA"/>
</dbReference>
<keyword evidence="8" id="KW-0665">Pyrimidine biosynthesis</keyword>
<dbReference type="CDD" id="cd01744">
    <property type="entry name" value="GATase1_CPSase"/>
    <property type="match status" value="1"/>
</dbReference>
<keyword evidence="8" id="KW-0028">Amino-acid biosynthesis</keyword>
<evidence type="ECO:0000256" key="5">
    <source>
        <dbReference type="ARBA" id="ARBA00022840"/>
    </source>
</evidence>
<feature type="region of interest" description="CPSase" evidence="8">
    <location>
        <begin position="1"/>
        <end position="175"/>
    </location>
</feature>
<evidence type="ECO:0000313" key="10">
    <source>
        <dbReference type="EMBL" id="HGY54961.1"/>
    </source>
</evidence>
<dbReference type="NCBIfam" id="TIGR01368">
    <property type="entry name" value="CPSaseIIsmall"/>
    <property type="match status" value="1"/>
</dbReference>
<comment type="catalytic activity">
    <reaction evidence="7 8">
        <text>hydrogencarbonate + L-glutamine + 2 ATP + H2O = carbamoyl phosphate + L-glutamate + 2 ADP + phosphate + 2 H(+)</text>
        <dbReference type="Rhea" id="RHEA:18633"/>
        <dbReference type="ChEBI" id="CHEBI:15377"/>
        <dbReference type="ChEBI" id="CHEBI:15378"/>
        <dbReference type="ChEBI" id="CHEBI:17544"/>
        <dbReference type="ChEBI" id="CHEBI:29985"/>
        <dbReference type="ChEBI" id="CHEBI:30616"/>
        <dbReference type="ChEBI" id="CHEBI:43474"/>
        <dbReference type="ChEBI" id="CHEBI:58228"/>
        <dbReference type="ChEBI" id="CHEBI:58359"/>
        <dbReference type="ChEBI" id="CHEBI:456216"/>
        <dbReference type="EC" id="6.3.5.5"/>
    </reaction>
</comment>
<feature type="binding site" evidence="8">
    <location>
        <position position="48"/>
    </location>
    <ligand>
        <name>L-glutamine</name>
        <dbReference type="ChEBI" id="CHEBI:58359"/>
    </ligand>
</feature>
<dbReference type="GO" id="GO:0006207">
    <property type="term" value="P:'de novo' pyrimidine nucleobase biosynthetic process"/>
    <property type="evidence" value="ECO:0007669"/>
    <property type="project" value="InterPro"/>
</dbReference>
<comment type="caution">
    <text evidence="10">The sequence shown here is derived from an EMBL/GenBank/DDBJ whole genome shotgun (WGS) entry which is preliminary data.</text>
</comment>
<dbReference type="SUPFAM" id="SSF52021">
    <property type="entry name" value="Carbamoyl phosphate synthetase, small subunit N-terminal domain"/>
    <property type="match status" value="1"/>
</dbReference>
<keyword evidence="8" id="KW-0055">Arginine biosynthesis</keyword>
<evidence type="ECO:0000256" key="6">
    <source>
        <dbReference type="ARBA" id="ARBA00022962"/>
    </source>
</evidence>
<feature type="active site" evidence="8">
    <location>
        <position position="333"/>
    </location>
</feature>
<organism evidence="10">
    <name type="scientific">Caldithrix abyssi</name>
    <dbReference type="NCBI Taxonomy" id="187145"/>
    <lineage>
        <taxon>Bacteria</taxon>
        <taxon>Pseudomonadati</taxon>
        <taxon>Calditrichota</taxon>
        <taxon>Calditrichia</taxon>
        <taxon>Calditrichales</taxon>
        <taxon>Calditrichaceae</taxon>
        <taxon>Caldithrix</taxon>
    </lineage>
</organism>
<feature type="active site" evidence="8">
    <location>
        <position position="335"/>
    </location>
</feature>
<keyword evidence="3 8" id="KW-0436">Ligase</keyword>
<evidence type="ECO:0000256" key="4">
    <source>
        <dbReference type="ARBA" id="ARBA00022741"/>
    </source>
</evidence>
<comment type="similarity">
    <text evidence="2 8">Belongs to the CarA family.</text>
</comment>
<accession>A0A7V4WV49</accession>
<keyword evidence="6 8" id="KW-0315">Glutamine amidotransferase</keyword>
<dbReference type="PRINTS" id="PR00096">
    <property type="entry name" value="GATASE"/>
</dbReference>
<feature type="active site" description="Nucleophile" evidence="8">
    <location>
        <position position="249"/>
    </location>
</feature>
<keyword evidence="4 8" id="KW-0547">Nucleotide-binding</keyword>
<evidence type="ECO:0000256" key="1">
    <source>
        <dbReference type="ARBA" id="ARBA00005077"/>
    </source>
</evidence>
<feature type="binding site" evidence="8">
    <location>
        <position position="291"/>
    </location>
    <ligand>
        <name>L-glutamine</name>
        <dbReference type="ChEBI" id="CHEBI:58359"/>
    </ligand>
</feature>
<dbReference type="InterPro" id="IPR006274">
    <property type="entry name" value="CarbamoylP_synth_ssu"/>
</dbReference>
<comment type="pathway">
    <text evidence="8">Pyrimidine metabolism; UMP biosynthesis via de novo pathway; (S)-dihydroorotate from bicarbonate: step 1/3.</text>
</comment>
<comment type="function">
    <text evidence="8">Small subunit of the glutamine-dependent carbamoyl phosphate synthetase (CPSase). CPSase catalyzes the formation of carbamoyl phosphate from the ammonia moiety of glutamine, carbonate, and phosphate donated by ATP, constituting the first step of 2 biosynthetic pathways, one leading to arginine and/or urea and the other to pyrimidine nucleotides. The small subunit (glutamine amidotransferase) binds and cleaves glutamine to supply the large subunit with the substrate ammonia.</text>
</comment>
<gene>
    <name evidence="8 10" type="primary">carA</name>
    <name evidence="10" type="ORF">ENK44_04625</name>
</gene>
<dbReference type="GO" id="GO:0006541">
    <property type="term" value="P:glutamine metabolic process"/>
    <property type="evidence" value="ECO:0007669"/>
    <property type="project" value="InterPro"/>
</dbReference>
<dbReference type="AlphaFoldDB" id="A0A7V4WV49"/>
<evidence type="ECO:0000259" key="9">
    <source>
        <dbReference type="SMART" id="SM01097"/>
    </source>
</evidence>
<dbReference type="EC" id="6.3.5.5" evidence="8"/>
<dbReference type="Pfam" id="PF00988">
    <property type="entry name" value="CPSase_sm_chain"/>
    <property type="match status" value="1"/>
</dbReference>
<feature type="binding site" evidence="8">
    <location>
        <position position="250"/>
    </location>
    <ligand>
        <name>L-glutamine</name>
        <dbReference type="ChEBI" id="CHEBI:58359"/>
    </ligand>
</feature>
<dbReference type="PRINTS" id="PR00097">
    <property type="entry name" value="ANTSNTHASEII"/>
</dbReference>
<evidence type="ECO:0000256" key="7">
    <source>
        <dbReference type="ARBA" id="ARBA00048816"/>
    </source>
</evidence>
<dbReference type="GO" id="GO:0005524">
    <property type="term" value="F:ATP binding"/>
    <property type="evidence" value="ECO:0007669"/>
    <property type="project" value="UniProtKB-UniRule"/>
</dbReference>
<dbReference type="Proteomes" id="UP000885779">
    <property type="component" value="Unassembled WGS sequence"/>
</dbReference>